<feature type="signal peptide" evidence="1">
    <location>
        <begin position="1"/>
        <end position="20"/>
    </location>
</feature>
<proteinExistence type="predicted"/>
<dbReference type="RefSeq" id="WP_091851427.1">
    <property type="nucleotide sequence ID" value="NZ_FNIW01000002.1"/>
</dbReference>
<organism evidence="3 4">
    <name type="scientific">Prevotella communis</name>
    <dbReference type="NCBI Taxonomy" id="2913614"/>
    <lineage>
        <taxon>Bacteria</taxon>
        <taxon>Pseudomonadati</taxon>
        <taxon>Bacteroidota</taxon>
        <taxon>Bacteroidia</taxon>
        <taxon>Bacteroidales</taxon>
        <taxon>Prevotellaceae</taxon>
        <taxon>Prevotella</taxon>
    </lineage>
</organism>
<gene>
    <name evidence="3" type="ORF">SAMN04487900_10252</name>
</gene>
<feature type="domain" description="Peptidase S74" evidence="2">
    <location>
        <begin position="146"/>
        <end position="261"/>
    </location>
</feature>
<comment type="caution">
    <text evidence="3">The sequence shown here is derived from an EMBL/GenBank/DDBJ whole genome shotgun (WGS) entry which is preliminary data.</text>
</comment>
<protein>
    <submittedName>
        <fullName evidence="3">Por secretion system C-terminal sorting domain-containing protein</fullName>
    </submittedName>
</protein>
<evidence type="ECO:0000313" key="4">
    <source>
        <dbReference type="Proteomes" id="UP000199134"/>
    </source>
</evidence>
<name>A0A1H0DGR1_9BACT</name>
<dbReference type="Proteomes" id="UP000199134">
    <property type="component" value="Unassembled WGS sequence"/>
</dbReference>
<reference evidence="4" key="1">
    <citation type="submission" date="2016-10" db="EMBL/GenBank/DDBJ databases">
        <authorList>
            <person name="de Groot N.N."/>
        </authorList>
    </citation>
    <scope>NUCLEOTIDE SEQUENCE [LARGE SCALE GENOMIC DNA]</scope>
    <source>
        <strain evidence="4">BP1-145</strain>
    </source>
</reference>
<evidence type="ECO:0000313" key="3">
    <source>
        <dbReference type="EMBL" id="SDN69340.1"/>
    </source>
</evidence>
<dbReference type="EMBL" id="FNIW01000002">
    <property type="protein sequence ID" value="SDN69340.1"/>
    <property type="molecule type" value="Genomic_DNA"/>
</dbReference>
<feature type="chain" id="PRO_5011741939" evidence="1">
    <location>
        <begin position="21"/>
        <end position="365"/>
    </location>
</feature>
<dbReference type="InterPro" id="IPR026444">
    <property type="entry name" value="Secre_tail"/>
</dbReference>
<dbReference type="PROSITE" id="PS51688">
    <property type="entry name" value="ICA"/>
    <property type="match status" value="1"/>
</dbReference>
<dbReference type="OrthoDB" id="952861at2"/>
<keyword evidence="1" id="KW-0732">Signal</keyword>
<evidence type="ECO:0000256" key="1">
    <source>
        <dbReference type="SAM" id="SignalP"/>
    </source>
</evidence>
<dbReference type="AlphaFoldDB" id="A0A1H0DGR1"/>
<dbReference type="Pfam" id="PF13884">
    <property type="entry name" value="Peptidase_S74"/>
    <property type="match status" value="1"/>
</dbReference>
<dbReference type="InterPro" id="IPR030392">
    <property type="entry name" value="S74_ICA"/>
</dbReference>
<dbReference type="NCBIfam" id="TIGR04183">
    <property type="entry name" value="Por_Secre_tail"/>
    <property type="match status" value="1"/>
</dbReference>
<accession>A0A1H0DGR1</accession>
<evidence type="ECO:0000259" key="2">
    <source>
        <dbReference type="PROSITE" id="PS51688"/>
    </source>
</evidence>
<sequence>MKRFYLLSILMVMFTISANAQLEVNPDGNVRIGDFSSYGGFKINLLSGSSVASPNVGNVGIIGRSIVTGNNPVASCGVYGLASNSYCGMCYGVAGTILNNSNGAAVIGGVNNDIVGYPLFGKYAGYFLGNFDVVGSVTAPSIIQPSDLQLSDNITSISSRGGSALNKLLDMNVVEYTRKPLIPSLKLPDTVSVEKVLQDANVDIDKKHFGLIAQELQTIYPELVVKGQDGYLGVNYIELVPILIRSIQELSQKVENLEKASDGQSFRAPAVSDIESVATSKNILYQNNPNPFKEATTIRFSLEDGIESAYICIFDMTGKMLKKISIPDGDTSVKISGGELGEGMFFYSLIVNGREIDTKRMIITK</sequence>